<comment type="subunit">
    <text evidence="3">Monomer.</text>
</comment>
<dbReference type="EC" id="2.7.2.3" evidence="4 9"/>
<evidence type="ECO:0000256" key="7">
    <source>
        <dbReference type="ARBA" id="ARBA00022777"/>
    </source>
</evidence>
<dbReference type="AlphaFoldDB" id="A0A1S1N5A7"/>
<keyword evidence="11" id="KW-1185">Reference proteome</keyword>
<reference evidence="10 11" key="1">
    <citation type="submission" date="2016-10" db="EMBL/GenBank/DDBJ databases">
        <title>Pseudoalteromonas amylolytica sp. nov., isolated from the surface seawater.</title>
        <authorList>
            <person name="Wu Y.-H."/>
            <person name="Cheng H."/>
            <person name="Jin X.-B."/>
            <person name="Wang C.-S."/>
            <person name="Xu X.-W."/>
        </authorList>
    </citation>
    <scope>NUCLEOTIDE SEQUENCE [LARGE SCALE GENOMIC DNA]</scope>
    <source>
        <strain evidence="10 11">JCM 12483</strain>
    </source>
</reference>
<dbReference type="InterPro" id="IPR015824">
    <property type="entry name" value="Phosphoglycerate_kinase_N"/>
</dbReference>
<evidence type="ECO:0000256" key="8">
    <source>
        <dbReference type="ARBA" id="ARBA00022840"/>
    </source>
</evidence>
<dbReference type="STRING" id="327939.BIW53_10735"/>
<evidence type="ECO:0000256" key="2">
    <source>
        <dbReference type="ARBA" id="ARBA00008982"/>
    </source>
</evidence>
<dbReference type="PANTHER" id="PTHR11406">
    <property type="entry name" value="PHOSPHOGLYCERATE KINASE"/>
    <property type="match status" value="1"/>
</dbReference>
<evidence type="ECO:0000256" key="6">
    <source>
        <dbReference type="ARBA" id="ARBA00022741"/>
    </source>
</evidence>
<evidence type="ECO:0000256" key="5">
    <source>
        <dbReference type="ARBA" id="ARBA00022679"/>
    </source>
</evidence>
<dbReference type="PRINTS" id="PR00477">
    <property type="entry name" value="PHGLYCKINASE"/>
</dbReference>
<evidence type="ECO:0000256" key="1">
    <source>
        <dbReference type="ARBA" id="ARBA00000642"/>
    </source>
</evidence>
<keyword evidence="7 9" id="KW-0418">Kinase</keyword>
<dbReference type="RefSeq" id="WP_070991877.1">
    <property type="nucleotide sequence ID" value="NZ_CBCSHD010000002.1"/>
</dbReference>
<dbReference type="Pfam" id="PF00162">
    <property type="entry name" value="PGK"/>
    <property type="match status" value="1"/>
</dbReference>
<evidence type="ECO:0000313" key="10">
    <source>
        <dbReference type="EMBL" id="OHU95193.1"/>
    </source>
</evidence>
<sequence>MIAADMPTCFAEQPLHAGQHWLYCAGFNVKQDLADTSRIDEEVPDLARLVSHGCRVTVLSHQGSHGNYQQLDYIVPYLQSKLACTVKYCDSLCWSEIYRQVDLLRDGELLLLTNSRLFEGELENKAELAEQFAGLGQRIVIGGFSKAHRSHASNVGVSRYRPSFLATGIANQIALLKPWSKNMPSALSLAVVGGIKKEKVDPGLVGLARFYDFIIPTGAVLNAILAYQNINIGGSVLPEFGQFDRSAIAQTVTQFASKLIMPEQLIVTDGVSYKKVSITQLNLTAQERIVDFVPTDEMRNVISDVVSQQGRILLAGTPADATLAHSEAIEFFEQQLTFARPYSILLGGDSCADISFDGAKSSGGGAALVYLCDGTLPILEHHNKSF</sequence>
<dbReference type="SUPFAM" id="SSF53748">
    <property type="entry name" value="Phosphoglycerate kinase"/>
    <property type="match status" value="1"/>
</dbReference>
<dbReference type="InterPro" id="IPR036043">
    <property type="entry name" value="Phosphoglycerate_kinase_sf"/>
</dbReference>
<dbReference type="GO" id="GO:0006096">
    <property type="term" value="P:glycolytic process"/>
    <property type="evidence" value="ECO:0007669"/>
    <property type="project" value="InterPro"/>
</dbReference>
<dbReference type="GO" id="GO:0005829">
    <property type="term" value="C:cytosol"/>
    <property type="evidence" value="ECO:0007669"/>
    <property type="project" value="TreeGrafter"/>
</dbReference>
<keyword evidence="8" id="KW-0067">ATP-binding</keyword>
<dbReference type="Proteomes" id="UP000180253">
    <property type="component" value="Unassembled WGS sequence"/>
</dbReference>
<name>A0A1S1N5A7_9GAMM</name>
<comment type="similarity">
    <text evidence="2 9">Belongs to the phosphoglycerate kinase family.</text>
</comment>
<evidence type="ECO:0000313" key="11">
    <source>
        <dbReference type="Proteomes" id="UP000180253"/>
    </source>
</evidence>
<dbReference type="Gene3D" id="3.40.50.1260">
    <property type="entry name" value="Phosphoglycerate kinase, N-terminal domain"/>
    <property type="match status" value="2"/>
</dbReference>
<dbReference type="OrthoDB" id="6462883at2"/>
<organism evidence="10 11">
    <name type="scientific">Pseudoalteromonas byunsanensis</name>
    <dbReference type="NCBI Taxonomy" id="327939"/>
    <lineage>
        <taxon>Bacteria</taxon>
        <taxon>Pseudomonadati</taxon>
        <taxon>Pseudomonadota</taxon>
        <taxon>Gammaproteobacteria</taxon>
        <taxon>Alteromonadales</taxon>
        <taxon>Pseudoalteromonadaceae</taxon>
        <taxon>Pseudoalteromonas</taxon>
    </lineage>
</organism>
<keyword evidence="6" id="KW-0547">Nucleotide-binding</keyword>
<dbReference type="GO" id="GO:0005524">
    <property type="term" value="F:ATP binding"/>
    <property type="evidence" value="ECO:0007669"/>
    <property type="project" value="UniProtKB-KW"/>
</dbReference>
<gene>
    <name evidence="10" type="ORF">BIW53_10735</name>
</gene>
<comment type="caution">
    <text evidence="10">The sequence shown here is derived from an EMBL/GenBank/DDBJ whole genome shotgun (WGS) entry which is preliminary data.</text>
</comment>
<dbReference type="InterPro" id="IPR001576">
    <property type="entry name" value="Phosphoglycerate_kinase"/>
</dbReference>
<protein>
    <recommendedName>
        <fullName evidence="4 9">Phosphoglycerate kinase</fullName>
        <ecNumber evidence="4 9">2.7.2.3</ecNumber>
    </recommendedName>
</protein>
<evidence type="ECO:0000256" key="4">
    <source>
        <dbReference type="ARBA" id="ARBA00013061"/>
    </source>
</evidence>
<dbReference type="GO" id="GO:0006094">
    <property type="term" value="P:gluconeogenesis"/>
    <property type="evidence" value="ECO:0007669"/>
    <property type="project" value="TreeGrafter"/>
</dbReference>
<keyword evidence="5 9" id="KW-0808">Transferase</keyword>
<dbReference type="GO" id="GO:0004618">
    <property type="term" value="F:phosphoglycerate kinase activity"/>
    <property type="evidence" value="ECO:0007669"/>
    <property type="project" value="UniProtKB-EC"/>
</dbReference>
<proteinExistence type="inferred from homology"/>
<dbReference type="GO" id="GO:0043531">
    <property type="term" value="F:ADP binding"/>
    <property type="evidence" value="ECO:0007669"/>
    <property type="project" value="TreeGrafter"/>
</dbReference>
<dbReference type="PANTHER" id="PTHR11406:SF23">
    <property type="entry name" value="PHOSPHOGLYCERATE KINASE 1, CHLOROPLASTIC-RELATED"/>
    <property type="match status" value="1"/>
</dbReference>
<accession>A0A1S1N5A7</accession>
<comment type="catalytic activity">
    <reaction evidence="1 9">
        <text>(2R)-3-phosphoglycerate + ATP = (2R)-3-phospho-glyceroyl phosphate + ADP</text>
        <dbReference type="Rhea" id="RHEA:14801"/>
        <dbReference type="ChEBI" id="CHEBI:30616"/>
        <dbReference type="ChEBI" id="CHEBI:57604"/>
        <dbReference type="ChEBI" id="CHEBI:58272"/>
        <dbReference type="ChEBI" id="CHEBI:456216"/>
        <dbReference type="EC" id="2.7.2.3"/>
    </reaction>
</comment>
<evidence type="ECO:0000256" key="9">
    <source>
        <dbReference type="RuleBase" id="RU000532"/>
    </source>
</evidence>
<dbReference type="EMBL" id="MNAN01000031">
    <property type="protein sequence ID" value="OHU95193.1"/>
    <property type="molecule type" value="Genomic_DNA"/>
</dbReference>
<evidence type="ECO:0000256" key="3">
    <source>
        <dbReference type="ARBA" id="ARBA00011245"/>
    </source>
</evidence>